<keyword evidence="8" id="KW-0456">Lyase</keyword>
<evidence type="ECO:0000256" key="8">
    <source>
        <dbReference type="ARBA" id="ARBA00023239"/>
    </source>
</evidence>
<reference evidence="16 17" key="1">
    <citation type="submission" date="2019-02" db="EMBL/GenBank/DDBJ databases">
        <title>Genomic Encyclopedia of Type Strains, Phase IV (KMG-IV): sequencing the most valuable type-strain genomes for metagenomic binning, comparative biology and taxonomic classification.</title>
        <authorList>
            <person name="Goeker M."/>
        </authorList>
    </citation>
    <scope>NUCLEOTIDE SEQUENCE [LARGE SCALE GENOMIC DNA]</scope>
    <source>
        <strain evidence="16 17">DSM 45622</strain>
    </source>
</reference>
<dbReference type="GO" id="GO:0005829">
    <property type="term" value="C:cytosol"/>
    <property type="evidence" value="ECO:0007669"/>
    <property type="project" value="TreeGrafter"/>
</dbReference>
<dbReference type="NCBIfam" id="TIGR01413">
    <property type="entry name" value="Dyp_perox_fam"/>
    <property type="match status" value="1"/>
</dbReference>
<dbReference type="Pfam" id="PF20628">
    <property type="entry name" value="Dyp_perox_C"/>
    <property type="match status" value="1"/>
</dbReference>
<evidence type="ECO:0000256" key="12">
    <source>
        <dbReference type="ARBA" id="ARBA00048856"/>
    </source>
</evidence>
<keyword evidence="17" id="KW-1185">Reference proteome</keyword>
<dbReference type="NCBIfam" id="TIGR01412">
    <property type="entry name" value="tat_substr_1"/>
    <property type="match status" value="1"/>
</dbReference>
<evidence type="ECO:0000259" key="15">
    <source>
        <dbReference type="Pfam" id="PF20628"/>
    </source>
</evidence>
<dbReference type="GO" id="GO:0046872">
    <property type="term" value="F:metal ion binding"/>
    <property type="evidence" value="ECO:0007669"/>
    <property type="project" value="UniProtKB-KW"/>
</dbReference>
<dbReference type="Pfam" id="PF04261">
    <property type="entry name" value="Dyp_perox_N"/>
    <property type="match status" value="1"/>
</dbReference>
<evidence type="ECO:0000256" key="10">
    <source>
        <dbReference type="ARBA" id="ARBA00033771"/>
    </source>
</evidence>
<dbReference type="Proteomes" id="UP000293638">
    <property type="component" value="Unassembled WGS sequence"/>
</dbReference>
<dbReference type="InterPro" id="IPR048327">
    <property type="entry name" value="Dyp_perox_N"/>
</dbReference>
<evidence type="ECO:0000256" key="11">
    <source>
        <dbReference type="ARBA" id="ARBA00033775"/>
    </source>
</evidence>
<dbReference type="InterPro" id="IPR006311">
    <property type="entry name" value="TAT_signal"/>
</dbReference>
<comment type="subcellular location">
    <subcellularLocation>
        <location evidence="1">Cell envelope</location>
    </subcellularLocation>
</comment>
<dbReference type="PANTHER" id="PTHR30521">
    <property type="entry name" value="DEFERROCHELATASE/PEROXIDASE"/>
    <property type="match status" value="1"/>
</dbReference>
<dbReference type="PROSITE" id="PS51404">
    <property type="entry name" value="DYP_PEROXIDASE"/>
    <property type="match status" value="1"/>
</dbReference>
<evidence type="ECO:0000256" key="4">
    <source>
        <dbReference type="ARBA" id="ARBA00022723"/>
    </source>
</evidence>
<comment type="caution">
    <text evidence="16">The sequence shown here is derived from an EMBL/GenBank/DDBJ whole genome shotgun (WGS) entry which is preliminary data.</text>
</comment>
<keyword evidence="5" id="KW-0732">Signal</keyword>
<dbReference type="PROSITE" id="PS51318">
    <property type="entry name" value="TAT"/>
    <property type="match status" value="1"/>
</dbReference>
<feature type="domain" description="Dyp-type peroxidase N-terminal" evidence="14">
    <location>
        <begin position="66"/>
        <end position="218"/>
    </location>
</feature>
<keyword evidence="7 13" id="KW-0408">Iron</keyword>
<dbReference type="GO" id="GO:0033212">
    <property type="term" value="P:iron import into cell"/>
    <property type="evidence" value="ECO:0007669"/>
    <property type="project" value="InterPro"/>
</dbReference>
<evidence type="ECO:0000313" key="16">
    <source>
        <dbReference type="EMBL" id="RZS90892.1"/>
    </source>
</evidence>
<evidence type="ECO:0000256" key="6">
    <source>
        <dbReference type="ARBA" id="ARBA00023002"/>
    </source>
</evidence>
<dbReference type="GO" id="GO:0004325">
    <property type="term" value="F:ferrochelatase activity"/>
    <property type="evidence" value="ECO:0007669"/>
    <property type="project" value="UniProtKB-EC"/>
</dbReference>
<dbReference type="InterPro" id="IPR048328">
    <property type="entry name" value="Dyp_perox_C"/>
</dbReference>
<keyword evidence="6 13" id="KW-0560">Oxidoreductase</keyword>
<dbReference type="InterPro" id="IPR006313">
    <property type="entry name" value="EfeB/EfeN"/>
</dbReference>
<evidence type="ECO:0000256" key="9">
    <source>
        <dbReference type="ARBA" id="ARBA00025737"/>
    </source>
</evidence>
<dbReference type="GO" id="GO:0020037">
    <property type="term" value="F:heme binding"/>
    <property type="evidence" value="ECO:0007669"/>
    <property type="project" value="InterPro"/>
</dbReference>
<comment type="catalytic activity">
    <reaction evidence="12">
        <text>heme b + 2 H(+) = protoporphyrin IX + Fe(2+)</text>
        <dbReference type="Rhea" id="RHEA:22584"/>
        <dbReference type="ChEBI" id="CHEBI:15378"/>
        <dbReference type="ChEBI" id="CHEBI:29033"/>
        <dbReference type="ChEBI" id="CHEBI:57306"/>
        <dbReference type="ChEBI" id="CHEBI:60344"/>
        <dbReference type="EC" id="4.98.1.1"/>
    </reaction>
    <physiologicalReaction direction="left-to-right" evidence="12">
        <dbReference type="Rhea" id="RHEA:22585"/>
    </physiologicalReaction>
</comment>
<dbReference type="PANTHER" id="PTHR30521:SF4">
    <property type="entry name" value="DEFERROCHELATASE"/>
    <property type="match status" value="1"/>
</dbReference>
<evidence type="ECO:0000256" key="5">
    <source>
        <dbReference type="ARBA" id="ARBA00022729"/>
    </source>
</evidence>
<comment type="cofactor">
    <cofactor evidence="13">
        <name>heme b</name>
        <dbReference type="ChEBI" id="CHEBI:60344"/>
    </cofactor>
    <text evidence="13">Binds 1 heme b (iron(II)-protoporphyrin IX) group non-covalently per subunit.</text>
</comment>
<dbReference type="InterPro" id="IPR011008">
    <property type="entry name" value="Dimeric_a/b-barrel"/>
</dbReference>
<evidence type="ECO:0000256" key="7">
    <source>
        <dbReference type="ARBA" id="ARBA00023004"/>
    </source>
</evidence>
<comment type="similarity">
    <text evidence="9 13">Belongs to the DyP-type peroxidase family.</text>
</comment>
<evidence type="ECO:0000313" key="17">
    <source>
        <dbReference type="Proteomes" id="UP000293638"/>
    </source>
</evidence>
<evidence type="ECO:0000256" key="1">
    <source>
        <dbReference type="ARBA" id="ARBA00004196"/>
    </source>
</evidence>
<evidence type="ECO:0000256" key="3">
    <source>
        <dbReference type="ARBA" id="ARBA00022617"/>
    </source>
</evidence>
<dbReference type="SUPFAM" id="SSF54909">
    <property type="entry name" value="Dimeric alpha+beta barrel"/>
    <property type="match status" value="1"/>
</dbReference>
<proteinExistence type="inferred from homology"/>
<sequence length="430" mass="44877">MGLSEDQQGQAPAGRGVSRRRLLGGAVGGGAGLLVGAAGGYGTARATTSSPVSAAPDVVPFYGEHQAGVVTPTQGRLAFAAFDVVTEDVQQLAAMLGRWSAAAALMTAGQSVGPVETAPQAPPVDTGEAVGLAPGRLTVTVGFGPSLFDDRFGLADRRPAALAPLPALPGDALEEARSGGDLCVQACSDDPQVAFHVIRNFARIGRGTVVLRWSQLGFGSTASTSTAQETPRNLFGFKDGTNNLKLEDRAAIDDAVWVGEESDQAWMRGGTYAVTRRIRMHIESWDADFLADQESVIGRHKLSGAPLGGSKETDVVDLAATKGGEPVIPAAAHVRLASPHTNGGIRILRRGYSYTDGIDAKTGELDAGLFFIAFQKDAHAQFVPLQRRLGQHDALNEYITHTSSALFACPPGLRAVGDWFGKGLLGDLVS</sequence>
<name>A0A4Q7NWW4_9ACTN</name>
<keyword evidence="3 13" id="KW-0349">Heme</keyword>
<dbReference type="RefSeq" id="WP_231115943.1">
    <property type="nucleotide sequence ID" value="NZ_SGXD01000001.1"/>
</dbReference>
<dbReference type="InterPro" id="IPR006314">
    <property type="entry name" value="Dyp_peroxidase"/>
</dbReference>
<evidence type="ECO:0000256" key="2">
    <source>
        <dbReference type="ARBA" id="ARBA00022559"/>
    </source>
</evidence>
<gene>
    <name evidence="16" type="ORF">EV189_0122</name>
</gene>
<keyword evidence="4 13" id="KW-0479">Metal-binding</keyword>
<evidence type="ECO:0000256" key="13">
    <source>
        <dbReference type="RuleBase" id="RU365017"/>
    </source>
</evidence>
<dbReference type="GO" id="GO:0004601">
    <property type="term" value="F:peroxidase activity"/>
    <property type="evidence" value="ECO:0007669"/>
    <property type="project" value="UniProtKB-KW"/>
</dbReference>
<dbReference type="GO" id="GO:0030313">
    <property type="term" value="C:cell envelope"/>
    <property type="evidence" value="ECO:0007669"/>
    <property type="project" value="UniProtKB-SubCell"/>
</dbReference>
<dbReference type="EC" id="1.11.1.-" evidence="13"/>
<comment type="function">
    <text evidence="13">Involved in the recovery of exogenous heme iron. Extracts iron from heme while preserving the protoporphyrin ring intact.</text>
</comment>
<feature type="domain" description="Dyp-type peroxidase C-terminal" evidence="15">
    <location>
        <begin position="230"/>
        <end position="412"/>
    </location>
</feature>
<organism evidence="16 17">
    <name type="scientific">Motilibacter rhizosphaerae</name>
    <dbReference type="NCBI Taxonomy" id="598652"/>
    <lineage>
        <taxon>Bacteria</taxon>
        <taxon>Bacillati</taxon>
        <taxon>Actinomycetota</taxon>
        <taxon>Actinomycetes</taxon>
        <taxon>Motilibacterales</taxon>
        <taxon>Motilibacteraceae</taxon>
        <taxon>Motilibacter</taxon>
    </lineage>
</organism>
<protein>
    <recommendedName>
        <fullName evidence="10 13">Deferrochelatase</fullName>
        <ecNumber evidence="13">1.11.1.-</ecNumber>
    </recommendedName>
    <alternativeName>
        <fullName evidence="11 13">Peroxidase EfeB</fullName>
    </alternativeName>
</protein>
<evidence type="ECO:0000259" key="14">
    <source>
        <dbReference type="Pfam" id="PF04261"/>
    </source>
</evidence>
<dbReference type="AlphaFoldDB" id="A0A4Q7NWW4"/>
<keyword evidence="2 13" id="KW-0575">Peroxidase</keyword>
<dbReference type="EMBL" id="SGXD01000001">
    <property type="protein sequence ID" value="RZS90892.1"/>
    <property type="molecule type" value="Genomic_DNA"/>
</dbReference>
<accession>A0A4Q7NWW4</accession>